<evidence type="ECO:0000259" key="2">
    <source>
        <dbReference type="Pfam" id="PF03795"/>
    </source>
</evidence>
<evidence type="ECO:0000313" key="4">
    <source>
        <dbReference type="Proteomes" id="UP001206692"/>
    </source>
</evidence>
<reference evidence="3 4" key="1">
    <citation type="submission" date="2022-06" db="EMBL/GenBank/DDBJ databases">
        <title>Isolation of gut microbiota from human fecal samples.</title>
        <authorList>
            <person name="Pamer E.G."/>
            <person name="Barat B."/>
            <person name="Waligurski E."/>
            <person name="Medina S."/>
            <person name="Paddock L."/>
            <person name="Mostad J."/>
        </authorList>
    </citation>
    <scope>NUCLEOTIDE SEQUENCE [LARGE SCALE GENOMIC DNA]</scope>
    <source>
        <strain evidence="3 4">DFI.1.1</strain>
    </source>
</reference>
<dbReference type="InterPro" id="IPR011008">
    <property type="entry name" value="Dimeric_a/b-barrel"/>
</dbReference>
<feature type="domain" description="YCII-related" evidence="2">
    <location>
        <begin position="13"/>
        <end position="85"/>
    </location>
</feature>
<name>A0ABT1SV48_9FIRM</name>
<dbReference type="InterPro" id="IPR005545">
    <property type="entry name" value="YCII"/>
</dbReference>
<gene>
    <name evidence="3" type="ORF">NE675_10790</name>
</gene>
<evidence type="ECO:0000313" key="3">
    <source>
        <dbReference type="EMBL" id="MCQ5343503.1"/>
    </source>
</evidence>
<dbReference type="RefSeq" id="WP_062412010.1">
    <property type="nucleotide sequence ID" value="NZ_JAJCIO010000006.1"/>
</dbReference>
<keyword evidence="4" id="KW-1185">Reference proteome</keyword>
<dbReference type="Pfam" id="PF03795">
    <property type="entry name" value="YCII"/>
    <property type="match status" value="1"/>
</dbReference>
<organism evidence="3 4">
    <name type="scientific">Megasphaera massiliensis</name>
    <dbReference type="NCBI Taxonomy" id="1232428"/>
    <lineage>
        <taxon>Bacteria</taxon>
        <taxon>Bacillati</taxon>
        <taxon>Bacillota</taxon>
        <taxon>Negativicutes</taxon>
        <taxon>Veillonellales</taxon>
        <taxon>Veillonellaceae</taxon>
        <taxon>Megasphaera</taxon>
    </lineage>
</organism>
<protein>
    <submittedName>
        <fullName evidence="3">YciI family protein</fullName>
    </submittedName>
</protein>
<accession>A0ABT1SV48</accession>
<dbReference type="Proteomes" id="UP001206692">
    <property type="component" value="Unassembled WGS sequence"/>
</dbReference>
<sequence length="97" mass="11016">MFIVHEHINVAKIPVDQAEALYQKHADWFIRHFNQGHFVLGGPYVDIPDSGLFLANLPSREELDAVLSEDVYSKDDMASYEIHEFQVSMAATITPEV</sequence>
<comment type="similarity">
    <text evidence="1">Belongs to the YciI family.</text>
</comment>
<proteinExistence type="inferred from homology"/>
<comment type="caution">
    <text evidence="3">The sequence shown here is derived from an EMBL/GenBank/DDBJ whole genome shotgun (WGS) entry which is preliminary data.</text>
</comment>
<evidence type="ECO:0000256" key="1">
    <source>
        <dbReference type="ARBA" id="ARBA00007689"/>
    </source>
</evidence>
<dbReference type="SUPFAM" id="SSF54909">
    <property type="entry name" value="Dimeric alpha+beta barrel"/>
    <property type="match status" value="1"/>
</dbReference>
<dbReference type="Gene3D" id="3.30.70.1060">
    <property type="entry name" value="Dimeric alpha+beta barrel"/>
    <property type="match status" value="1"/>
</dbReference>
<dbReference type="EMBL" id="JANGEW010000026">
    <property type="protein sequence ID" value="MCQ5343503.1"/>
    <property type="molecule type" value="Genomic_DNA"/>
</dbReference>